<keyword evidence="1" id="KW-0328">Glycosyltransferase</keyword>
<dbReference type="SUPFAM" id="SSF53756">
    <property type="entry name" value="UDP-Glycosyltransferase/glycogen phosphorylase"/>
    <property type="match status" value="1"/>
</dbReference>
<dbReference type="Gene3D" id="3.40.50.2000">
    <property type="entry name" value="Glycogen Phosphorylase B"/>
    <property type="match status" value="2"/>
</dbReference>
<dbReference type="EMBL" id="DSIY01000075">
    <property type="protein sequence ID" value="HEG90464.1"/>
    <property type="molecule type" value="Genomic_DNA"/>
</dbReference>
<evidence type="ECO:0000313" key="4">
    <source>
        <dbReference type="EMBL" id="HEG90464.1"/>
    </source>
</evidence>
<reference evidence="4" key="1">
    <citation type="journal article" date="2020" name="mSystems">
        <title>Genome- and Community-Level Interaction Insights into Carbon Utilization and Element Cycling Functions of Hydrothermarchaeota in Hydrothermal Sediment.</title>
        <authorList>
            <person name="Zhou Z."/>
            <person name="Liu Y."/>
            <person name="Xu W."/>
            <person name="Pan J."/>
            <person name="Luo Z.H."/>
            <person name="Li M."/>
        </authorList>
    </citation>
    <scope>NUCLEOTIDE SEQUENCE [LARGE SCALE GENOMIC DNA]</scope>
    <source>
        <strain evidence="4">SpSt-210</strain>
    </source>
</reference>
<protein>
    <submittedName>
        <fullName evidence="4">Glycosyltransferase family 9 protein</fullName>
    </submittedName>
</protein>
<dbReference type="AlphaFoldDB" id="A0A831TG22"/>
<proteinExistence type="predicted"/>
<dbReference type="GO" id="GO:0005829">
    <property type="term" value="C:cytosol"/>
    <property type="evidence" value="ECO:0007669"/>
    <property type="project" value="TreeGrafter"/>
</dbReference>
<sequence>MIPGVRTIVVLHANGIGDFVLALPALETLPATYPDPEIVLLGKPCHAEFLRGRPGPVDRVVVMPPSCGLTVPPNAPDDPAELSRFVTAMQRERFDLAIQRRGGGRYSNPLSLRLGARLTIGLLASDASSIDRWIPYVYNQSKIYRYLEMTALAGALPVTLEPHVVVLGRDLAESLAVLLKSDDPLVPLHPGPDAPDRRWAQETFAATGDALADAGARVVVIGTELERPLVERVLSTMGPTAEDLGGKLSRGGIVWLLSRCDLVVPNDSGSPHLAAAAGTPTACIFWCLTMMTAGIPGRRRHRPVISWQVTCISCGTDVAEGGVPAGARSWPASRWKMWLNRHSSSCGAHETVDEKDGLPVGAGSPRGHRGSGGGLRRTRWLITPAAATAPSEASRRLRAPAVEYDRAA</sequence>
<dbReference type="GO" id="GO:0009244">
    <property type="term" value="P:lipopolysaccharide core region biosynthetic process"/>
    <property type="evidence" value="ECO:0007669"/>
    <property type="project" value="TreeGrafter"/>
</dbReference>
<keyword evidence="2 4" id="KW-0808">Transferase</keyword>
<dbReference type="GO" id="GO:0008713">
    <property type="term" value="F:ADP-heptose-lipopolysaccharide heptosyltransferase activity"/>
    <property type="evidence" value="ECO:0007669"/>
    <property type="project" value="TreeGrafter"/>
</dbReference>
<name>A0A831TG22_9BACT</name>
<evidence type="ECO:0000256" key="2">
    <source>
        <dbReference type="ARBA" id="ARBA00022679"/>
    </source>
</evidence>
<organism evidence="4">
    <name type="scientific">Thermorudis peleae</name>
    <dbReference type="NCBI Taxonomy" id="1382356"/>
    <lineage>
        <taxon>Bacteria</taxon>
        <taxon>Pseudomonadati</taxon>
        <taxon>Thermomicrobiota</taxon>
        <taxon>Thermomicrobia</taxon>
        <taxon>Thermomicrobia incertae sedis</taxon>
        <taxon>Thermorudis</taxon>
    </lineage>
</organism>
<dbReference type="CDD" id="cd03789">
    <property type="entry name" value="GT9_LPS_heptosyltransferase"/>
    <property type="match status" value="1"/>
</dbReference>
<feature type="compositionally biased region" description="Low complexity" evidence="3">
    <location>
        <begin position="383"/>
        <end position="392"/>
    </location>
</feature>
<dbReference type="InterPro" id="IPR002201">
    <property type="entry name" value="Glyco_trans_9"/>
</dbReference>
<comment type="caution">
    <text evidence="4">The sequence shown here is derived from an EMBL/GenBank/DDBJ whole genome shotgun (WGS) entry which is preliminary data.</text>
</comment>
<dbReference type="Pfam" id="PF01075">
    <property type="entry name" value="Glyco_transf_9"/>
    <property type="match status" value="1"/>
</dbReference>
<feature type="region of interest" description="Disordered" evidence="3">
    <location>
        <begin position="348"/>
        <end position="408"/>
    </location>
</feature>
<evidence type="ECO:0000256" key="3">
    <source>
        <dbReference type="SAM" id="MobiDB-lite"/>
    </source>
</evidence>
<evidence type="ECO:0000256" key="1">
    <source>
        <dbReference type="ARBA" id="ARBA00022676"/>
    </source>
</evidence>
<accession>A0A831TG22</accession>
<gene>
    <name evidence="4" type="ORF">ENP34_03340</name>
</gene>
<dbReference type="InterPro" id="IPR051199">
    <property type="entry name" value="LPS_LOS_Heptosyltrfase"/>
</dbReference>
<dbReference type="PANTHER" id="PTHR30160">
    <property type="entry name" value="TETRAACYLDISACCHARIDE 4'-KINASE-RELATED"/>
    <property type="match status" value="1"/>
</dbReference>